<reference evidence="2 3" key="1">
    <citation type="journal article" date="2014" name="Am. J. Bot.">
        <title>Genome assembly and annotation for red clover (Trifolium pratense; Fabaceae).</title>
        <authorList>
            <person name="Istvanek J."/>
            <person name="Jaros M."/>
            <person name="Krenek A."/>
            <person name="Repkova J."/>
        </authorList>
    </citation>
    <scope>NUCLEOTIDE SEQUENCE [LARGE SCALE GENOMIC DNA]</scope>
    <source>
        <strain evidence="3">cv. Tatra</strain>
        <tissue evidence="2">Young leaves</tissue>
    </source>
</reference>
<dbReference type="SUPFAM" id="SSF56672">
    <property type="entry name" value="DNA/RNA polymerases"/>
    <property type="match status" value="1"/>
</dbReference>
<dbReference type="EMBL" id="ASHM01088181">
    <property type="protein sequence ID" value="PNX62629.1"/>
    <property type="molecule type" value="Genomic_DNA"/>
</dbReference>
<dbReference type="Pfam" id="PF07727">
    <property type="entry name" value="RVT_2"/>
    <property type="match status" value="1"/>
</dbReference>
<evidence type="ECO:0000313" key="3">
    <source>
        <dbReference type="Proteomes" id="UP000236291"/>
    </source>
</evidence>
<dbReference type="InterPro" id="IPR043502">
    <property type="entry name" value="DNA/RNA_pol_sf"/>
</dbReference>
<dbReference type="Proteomes" id="UP000236291">
    <property type="component" value="Unassembled WGS sequence"/>
</dbReference>
<organism evidence="2 3">
    <name type="scientific">Trifolium pratense</name>
    <name type="common">Red clover</name>
    <dbReference type="NCBI Taxonomy" id="57577"/>
    <lineage>
        <taxon>Eukaryota</taxon>
        <taxon>Viridiplantae</taxon>
        <taxon>Streptophyta</taxon>
        <taxon>Embryophyta</taxon>
        <taxon>Tracheophyta</taxon>
        <taxon>Spermatophyta</taxon>
        <taxon>Magnoliopsida</taxon>
        <taxon>eudicotyledons</taxon>
        <taxon>Gunneridae</taxon>
        <taxon>Pentapetalae</taxon>
        <taxon>rosids</taxon>
        <taxon>fabids</taxon>
        <taxon>Fabales</taxon>
        <taxon>Fabaceae</taxon>
        <taxon>Papilionoideae</taxon>
        <taxon>50 kb inversion clade</taxon>
        <taxon>NPAAA clade</taxon>
        <taxon>Hologalegina</taxon>
        <taxon>IRL clade</taxon>
        <taxon>Trifolieae</taxon>
        <taxon>Trifolium</taxon>
    </lineage>
</organism>
<evidence type="ECO:0000259" key="1">
    <source>
        <dbReference type="Pfam" id="PF07727"/>
    </source>
</evidence>
<dbReference type="InterPro" id="IPR013103">
    <property type="entry name" value="RVT_2"/>
</dbReference>
<accession>A0A2K3K8N1</accession>
<reference evidence="2 3" key="2">
    <citation type="journal article" date="2017" name="Front. Plant Sci.">
        <title>Gene Classification and Mining of Molecular Markers Useful in Red Clover (Trifolium pratense) Breeding.</title>
        <authorList>
            <person name="Istvanek J."/>
            <person name="Dluhosova J."/>
            <person name="Dluhos P."/>
            <person name="Patkova L."/>
            <person name="Nedelnik J."/>
            <person name="Repkova J."/>
        </authorList>
    </citation>
    <scope>NUCLEOTIDE SEQUENCE [LARGE SCALE GENOMIC DNA]</scope>
    <source>
        <strain evidence="3">cv. Tatra</strain>
        <tissue evidence="2">Young leaves</tissue>
    </source>
</reference>
<dbReference type="AlphaFoldDB" id="A0A2K3K8N1"/>
<proteinExistence type="predicted"/>
<dbReference type="ExpressionAtlas" id="A0A2K3K8N1">
    <property type="expression patterns" value="baseline"/>
</dbReference>
<evidence type="ECO:0000313" key="2">
    <source>
        <dbReference type="EMBL" id="PNX62629.1"/>
    </source>
</evidence>
<gene>
    <name evidence="2" type="ORF">L195_g053082</name>
</gene>
<comment type="caution">
    <text evidence="2">The sequence shown here is derived from an EMBL/GenBank/DDBJ whole genome shotgun (WGS) entry which is preliminary data.</text>
</comment>
<dbReference type="STRING" id="57577.A0A2K3K8N1"/>
<sequence length="103" mass="11703">MERLKRNLAPDFEIRDFGPLKYFLGMEVARSKKGIVVSQRKYVLDLLQETCMSGSKPADTPMDQSAKLWEKGDTPVDTGRYQRLVGKLIYLAHTCPDISLLVL</sequence>
<protein>
    <submittedName>
        <fullName evidence="2">Putative copia-type protein</fullName>
    </submittedName>
</protein>
<name>A0A2K3K8N1_TRIPR</name>
<feature type="domain" description="Reverse transcriptase Ty1/copia-type" evidence="1">
    <location>
        <begin position="2"/>
        <end position="62"/>
    </location>
</feature>